<dbReference type="EMBL" id="CACVBS010000075">
    <property type="protein sequence ID" value="CAA7269172.1"/>
    <property type="molecule type" value="Genomic_DNA"/>
</dbReference>
<protein>
    <submittedName>
        <fullName evidence="3">Uncharacterized protein</fullName>
    </submittedName>
</protein>
<feature type="chain" id="PRO_5035782447" evidence="2">
    <location>
        <begin position="19"/>
        <end position="250"/>
    </location>
</feature>
<dbReference type="OrthoDB" id="3045303at2759"/>
<organism evidence="3 4">
    <name type="scientific">Cyclocybe aegerita</name>
    <name type="common">Black poplar mushroom</name>
    <name type="synonym">Agrocybe aegerita</name>
    <dbReference type="NCBI Taxonomy" id="1973307"/>
    <lineage>
        <taxon>Eukaryota</taxon>
        <taxon>Fungi</taxon>
        <taxon>Dikarya</taxon>
        <taxon>Basidiomycota</taxon>
        <taxon>Agaricomycotina</taxon>
        <taxon>Agaricomycetes</taxon>
        <taxon>Agaricomycetidae</taxon>
        <taxon>Agaricales</taxon>
        <taxon>Agaricineae</taxon>
        <taxon>Bolbitiaceae</taxon>
        <taxon>Cyclocybe</taxon>
    </lineage>
</organism>
<evidence type="ECO:0000313" key="4">
    <source>
        <dbReference type="Proteomes" id="UP000467700"/>
    </source>
</evidence>
<reference evidence="3 4" key="1">
    <citation type="submission" date="2020-01" db="EMBL/GenBank/DDBJ databases">
        <authorList>
            <person name="Gupta K D."/>
        </authorList>
    </citation>
    <scope>NUCLEOTIDE SEQUENCE [LARGE SCALE GENOMIC DNA]</scope>
</reference>
<evidence type="ECO:0000256" key="2">
    <source>
        <dbReference type="SAM" id="SignalP"/>
    </source>
</evidence>
<keyword evidence="2" id="KW-0732">Signal</keyword>
<feature type="compositionally biased region" description="Basic residues" evidence="1">
    <location>
        <begin position="224"/>
        <end position="250"/>
    </location>
</feature>
<keyword evidence="4" id="KW-1185">Reference proteome</keyword>
<feature type="signal peptide" evidence="2">
    <location>
        <begin position="1"/>
        <end position="18"/>
    </location>
</feature>
<evidence type="ECO:0000313" key="3">
    <source>
        <dbReference type="EMBL" id="CAA7269172.1"/>
    </source>
</evidence>
<accession>A0A8S0X6V9</accession>
<feature type="region of interest" description="Disordered" evidence="1">
    <location>
        <begin position="147"/>
        <end position="250"/>
    </location>
</feature>
<evidence type="ECO:0000256" key="1">
    <source>
        <dbReference type="SAM" id="MobiDB-lite"/>
    </source>
</evidence>
<proteinExistence type="predicted"/>
<feature type="compositionally biased region" description="Pro residues" evidence="1">
    <location>
        <begin position="152"/>
        <end position="167"/>
    </location>
</feature>
<name>A0A8S0X6V9_CYCAE</name>
<dbReference type="Proteomes" id="UP000467700">
    <property type="component" value="Unassembled WGS sequence"/>
</dbReference>
<feature type="region of interest" description="Disordered" evidence="1">
    <location>
        <begin position="87"/>
        <end position="106"/>
    </location>
</feature>
<comment type="caution">
    <text evidence="3">The sequence shown here is derived from an EMBL/GenBank/DDBJ whole genome shotgun (WGS) entry which is preliminary data.</text>
</comment>
<gene>
    <name evidence="3" type="ORF">AAE3_LOCUS11412</name>
</gene>
<sequence length="250" mass="26951">MRSILVFLLSLFLVPVLAAPVDKPKQAQAPVEHKIGDFVGVRPSAYEEKTIDNKRVTIHPGVVLSGPHPVTGKYEVAMISKKLPHDPPQAPVGQFHPGSSAYGNVSLGPAKQVSLQHLKPWKDEKTGQRQDPMTHENVQKLKAAMAPHAGWKPPPPPPTPAVPPKPASPTAKGGQHPNAHASGSKHPSPGRPGRSPQRGKSPQKSRSRSPQKGPSRRQGPPHNAKGKRPASPRPPAKKPAGKKRSLYYRR</sequence>
<dbReference type="AlphaFoldDB" id="A0A8S0X6V9"/>
<feature type="compositionally biased region" description="Low complexity" evidence="1">
    <location>
        <begin position="182"/>
        <end position="200"/>
    </location>
</feature>